<name>A0ACB6ZFE7_THEGA</name>
<evidence type="ECO:0000313" key="2">
    <source>
        <dbReference type="Proteomes" id="UP000886501"/>
    </source>
</evidence>
<reference evidence="1" key="1">
    <citation type="submission" date="2019-10" db="EMBL/GenBank/DDBJ databases">
        <authorList>
            <consortium name="DOE Joint Genome Institute"/>
            <person name="Kuo A."/>
            <person name="Miyauchi S."/>
            <person name="Kiss E."/>
            <person name="Drula E."/>
            <person name="Kohler A."/>
            <person name="Sanchez-Garcia M."/>
            <person name="Andreopoulos B."/>
            <person name="Barry K.W."/>
            <person name="Bonito G."/>
            <person name="Buee M."/>
            <person name="Carver A."/>
            <person name="Chen C."/>
            <person name="Cichocki N."/>
            <person name="Clum A."/>
            <person name="Culley D."/>
            <person name="Crous P.W."/>
            <person name="Fauchery L."/>
            <person name="Girlanda M."/>
            <person name="Hayes R."/>
            <person name="Keri Z."/>
            <person name="Labutti K."/>
            <person name="Lipzen A."/>
            <person name="Lombard V."/>
            <person name="Magnuson J."/>
            <person name="Maillard F."/>
            <person name="Morin E."/>
            <person name="Murat C."/>
            <person name="Nolan M."/>
            <person name="Ohm R."/>
            <person name="Pangilinan J."/>
            <person name="Pereira M."/>
            <person name="Perotto S."/>
            <person name="Peter M."/>
            <person name="Riley R."/>
            <person name="Sitrit Y."/>
            <person name="Stielow B."/>
            <person name="Szollosi G."/>
            <person name="Zifcakova L."/>
            <person name="Stursova M."/>
            <person name="Spatafora J.W."/>
            <person name="Tedersoo L."/>
            <person name="Vaario L.-M."/>
            <person name="Yamada A."/>
            <person name="Yan M."/>
            <person name="Wang P."/>
            <person name="Xu J."/>
            <person name="Bruns T."/>
            <person name="Baldrian P."/>
            <person name="Vilgalys R."/>
            <person name="Henrissat B."/>
            <person name="Grigoriev I.V."/>
            <person name="Hibbett D."/>
            <person name="Nagy L.G."/>
            <person name="Martin F.M."/>
        </authorList>
    </citation>
    <scope>NUCLEOTIDE SEQUENCE</scope>
    <source>
        <strain evidence="1">P2</strain>
    </source>
</reference>
<proteinExistence type="predicted"/>
<reference evidence="1" key="2">
    <citation type="journal article" date="2020" name="Nat. Commun.">
        <title>Large-scale genome sequencing of mycorrhizal fungi provides insights into the early evolution of symbiotic traits.</title>
        <authorList>
            <person name="Miyauchi S."/>
            <person name="Kiss E."/>
            <person name="Kuo A."/>
            <person name="Drula E."/>
            <person name="Kohler A."/>
            <person name="Sanchez-Garcia M."/>
            <person name="Morin E."/>
            <person name="Andreopoulos B."/>
            <person name="Barry K.W."/>
            <person name="Bonito G."/>
            <person name="Buee M."/>
            <person name="Carver A."/>
            <person name="Chen C."/>
            <person name="Cichocki N."/>
            <person name="Clum A."/>
            <person name="Culley D."/>
            <person name="Crous P.W."/>
            <person name="Fauchery L."/>
            <person name="Girlanda M."/>
            <person name="Hayes R.D."/>
            <person name="Keri Z."/>
            <person name="LaButti K."/>
            <person name="Lipzen A."/>
            <person name="Lombard V."/>
            <person name="Magnuson J."/>
            <person name="Maillard F."/>
            <person name="Murat C."/>
            <person name="Nolan M."/>
            <person name="Ohm R.A."/>
            <person name="Pangilinan J."/>
            <person name="Pereira M.F."/>
            <person name="Perotto S."/>
            <person name="Peter M."/>
            <person name="Pfister S."/>
            <person name="Riley R."/>
            <person name="Sitrit Y."/>
            <person name="Stielow J.B."/>
            <person name="Szollosi G."/>
            <person name="Zifcakova L."/>
            <person name="Stursova M."/>
            <person name="Spatafora J.W."/>
            <person name="Tedersoo L."/>
            <person name="Vaario L.M."/>
            <person name="Yamada A."/>
            <person name="Yan M."/>
            <person name="Wang P."/>
            <person name="Xu J."/>
            <person name="Bruns T."/>
            <person name="Baldrian P."/>
            <person name="Vilgalys R."/>
            <person name="Dunand C."/>
            <person name="Henrissat B."/>
            <person name="Grigoriev I.V."/>
            <person name="Hibbett D."/>
            <person name="Nagy L.G."/>
            <person name="Martin F.M."/>
        </authorList>
    </citation>
    <scope>NUCLEOTIDE SEQUENCE</scope>
    <source>
        <strain evidence="1">P2</strain>
    </source>
</reference>
<keyword evidence="2" id="KW-1185">Reference proteome</keyword>
<dbReference type="EMBL" id="MU118018">
    <property type="protein sequence ID" value="KAF9648183.1"/>
    <property type="molecule type" value="Genomic_DNA"/>
</dbReference>
<evidence type="ECO:0000313" key="1">
    <source>
        <dbReference type="EMBL" id="KAF9648183.1"/>
    </source>
</evidence>
<comment type="caution">
    <text evidence="1">The sequence shown here is derived from an EMBL/GenBank/DDBJ whole genome shotgun (WGS) entry which is preliminary data.</text>
</comment>
<sequence length="259" mass="29951">MGSCNLPFGHISLARGTLVLIRGWSFFLASQPPYGFIRWILFRSSFYFLCSWRNSRPLHRRVPLSPTLSAPRPHIVTTHMYAHRPSPGVPWSLASLVFLVVTRYCLIFSRFPFFPVCFPQSWVIIRVFWFYLCPFFCLVFSFRFLVLNVLARSLRRKKYCINLYCILPPSRSSFLSSSLVSSFLFVTTRPYLAQLSPWYPYLCILFAKGPRSCPFLHSSVSRPVVYKVLSLYSRLCGGPFVPCPANEWNEGIVDSGWLP</sequence>
<organism evidence="1 2">
    <name type="scientific">Thelephora ganbajun</name>
    <name type="common">Ganba fungus</name>
    <dbReference type="NCBI Taxonomy" id="370292"/>
    <lineage>
        <taxon>Eukaryota</taxon>
        <taxon>Fungi</taxon>
        <taxon>Dikarya</taxon>
        <taxon>Basidiomycota</taxon>
        <taxon>Agaricomycotina</taxon>
        <taxon>Agaricomycetes</taxon>
        <taxon>Thelephorales</taxon>
        <taxon>Thelephoraceae</taxon>
        <taxon>Thelephora</taxon>
    </lineage>
</organism>
<protein>
    <submittedName>
        <fullName evidence="1">Uncharacterized protein</fullName>
    </submittedName>
</protein>
<accession>A0ACB6ZFE7</accession>
<gene>
    <name evidence="1" type="ORF">BDM02DRAFT_2347308</name>
</gene>
<dbReference type="Proteomes" id="UP000886501">
    <property type="component" value="Unassembled WGS sequence"/>
</dbReference>